<organism evidence="1 2">
    <name type="scientific">Sphaerulina musiva (strain SO2202)</name>
    <name type="common">Poplar stem canker fungus</name>
    <name type="synonym">Septoria musiva</name>
    <dbReference type="NCBI Taxonomy" id="692275"/>
    <lineage>
        <taxon>Eukaryota</taxon>
        <taxon>Fungi</taxon>
        <taxon>Dikarya</taxon>
        <taxon>Ascomycota</taxon>
        <taxon>Pezizomycotina</taxon>
        <taxon>Dothideomycetes</taxon>
        <taxon>Dothideomycetidae</taxon>
        <taxon>Mycosphaerellales</taxon>
        <taxon>Mycosphaerellaceae</taxon>
        <taxon>Sphaerulina</taxon>
    </lineage>
</organism>
<dbReference type="HOGENOM" id="CLU_2147443_0_0_1"/>
<reference evidence="1 2" key="1">
    <citation type="journal article" date="2012" name="PLoS Pathog.">
        <title>Diverse lifestyles and strategies of plant pathogenesis encoded in the genomes of eighteen Dothideomycetes fungi.</title>
        <authorList>
            <person name="Ohm R.A."/>
            <person name="Feau N."/>
            <person name="Henrissat B."/>
            <person name="Schoch C.L."/>
            <person name="Horwitz B.A."/>
            <person name="Barry K.W."/>
            <person name="Condon B.J."/>
            <person name="Copeland A.C."/>
            <person name="Dhillon B."/>
            <person name="Glaser F."/>
            <person name="Hesse C.N."/>
            <person name="Kosti I."/>
            <person name="LaButti K."/>
            <person name="Lindquist E.A."/>
            <person name="Lucas S."/>
            <person name="Salamov A.A."/>
            <person name="Bradshaw R.E."/>
            <person name="Ciuffetti L."/>
            <person name="Hamelin R.C."/>
            <person name="Kema G.H.J."/>
            <person name="Lawrence C."/>
            <person name="Scott J.A."/>
            <person name="Spatafora J.W."/>
            <person name="Turgeon B.G."/>
            <person name="de Wit P.J.G.M."/>
            <person name="Zhong S."/>
            <person name="Goodwin S.B."/>
            <person name="Grigoriev I.V."/>
        </authorList>
    </citation>
    <scope>NUCLEOTIDE SEQUENCE [LARGE SCALE GENOMIC DNA]</scope>
    <source>
        <strain evidence="1 2">SO2202</strain>
    </source>
</reference>
<name>N1QM40_SPHMS</name>
<protein>
    <submittedName>
        <fullName evidence="1">Uncharacterized protein</fullName>
    </submittedName>
</protein>
<dbReference type="AlphaFoldDB" id="N1QM40"/>
<evidence type="ECO:0000313" key="1">
    <source>
        <dbReference type="EMBL" id="EMF17327.1"/>
    </source>
</evidence>
<sequence length="112" mass="12667">MTDNQQYARHWSHENDRVASVAASILDCPKRVSVLDQCFYLHACVGYGLFLHFRIRPDVVAECYIRAFLDLFCCHLDTVAVTPVLASLLDRKAKQQVQQKVTSNKQGILSGL</sequence>
<dbReference type="RefSeq" id="XP_016765448.1">
    <property type="nucleotide sequence ID" value="XM_016901026.1"/>
</dbReference>
<dbReference type="GeneID" id="27898163"/>
<dbReference type="EMBL" id="KB456260">
    <property type="protein sequence ID" value="EMF17327.1"/>
    <property type="molecule type" value="Genomic_DNA"/>
</dbReference>
<accession>N1QM40</accession>
<gene>
    <name evidence="1" type="ORF">SEPMUDRAFT_113326</name>
</gene>
<proteinExistence type="predicted"/>
<keyword evidence="2" id="KW-1185">Reference proteome</keyword>
<dbReference type="Proteomes" id="UP000016931">
    <property type="component" value="Unassembled WGS sequence"/>
</dbReference>
<evidence type="ECO:0000313" key="2">
    <source>
        <dbReference type="Proteomes" id="UP000016931"/>
    </source>
</evidence>